<dbReference type="AlphaFoldDB" id="A0A1F6CNR2"/>
<keyword evidence="1" id="KW-0489">Methyltransferase</keyword>
<protein>
    <recommendedName>
        <fullName evidence="3">Methyltransferase small domain-containing protein</fullName>
    </recommendedName>
</protein>
<gene>
    <name evidence="4" type="ORF">A3F84_09745</name>
</gene>
<dbReference type="InterPro" id="IPR029063">
    <property type="entry name" value="SAM-dependent_MTases_sf"/>
</dbReference>
<dbReference type="PANTHER" id="PTHR47816">
    <property type="entry name" value="RIBOSOMAL RNA SMALL SUBUNIT METHYLTRANSFERASE C"/>
    <property type="match status" value="1"/>
</dbReference>
<dbReference type="CDD" id="cd02440">
    <property type="entry name" value="AdoMet_MTases"/>
    <property type="match status" value="1"/>
</dbReference>
<reference evidence="4 5" key="1">
    <citation type="journal article" date="2016" name="Nat. Commun.">
        <title>Thousands of microbial genomes shed light on interconnected biogeochemical processes in an aquifer system.</title>
        <authorList>
            <person name="Anantharaman K."/>
            <person name="Brown C.T."/>
            <person name="Hug L.A."/>
            <person name="Sharon I."/>
            <person name="Castelle C.J."/>
            <person name="Probst A.J."/>
            <person name="Thomas B.C."/>
            <person name="Singh A."/>
            <person name="Wilkins M.J."/>
            <person name="Karaoz U."/>
            <person name="Brodie E.L."/>
            <person name="Williams K.H."/>
            <person name="Hubbard S.S."/>
            <person name="Banfield J.F."/>
        </authorList>
    </citation>
    <scope>NUCLEOTIDE SEQUENCE [LARGE SCALE GENOMIC DNA]</scope>
    <source>
        <strain evidence="5">RIFCSPLOWO2_12_FULL_64_10</strain>
    </source>
</reference>
<comment type="caution">
    <text evidence="4">The sequence shown here is derived from an EMBL/GenBank/DDBJ whole genome shotgun (WGS) entry which is preliminary data.</text>
</comment>
<accession>A0A1F6CNR2</accession>
<dbReference type="EMBL" id="MFKF01000201">
    <property type="protein sequence ID" value="OGG50700.1"/>
    <property type="molecule type" value="Genomic_DNA"/>
</dbReference>
<dbReference type="Pfam" id="PF05175">
    <property type="entry name" value="MTS"/>
    <property type="match status" value="1"/>
</dbReference>
<organism evidence="4 5">
    <name type="scientific">Handelsmanbacteria sp. (strain RIFCSPLOWO2_12_FULL_64_10)</name>
    <dbReference type="NCBI Taxonomy" id="1817868"/>
    <lineage>
        <taxon>Bacteria</taxon>
        <taxon>Candidatus Handelsmaniibacteriota</taxon>
    </lineage>
</organism>
<dbReference type="GO" id="GO:0032259">
    <property type="term" value="P:methylation"/>
    <property type="evidence" value="ECO:0007669"/>
    <property type="project" value="UniProtKB-KW"/>
</dbReference>
<evidence type="ECO:0000259" key="3">
    <source>
        <dbReference type="Pfam" id="PF05175"/>
    </source>
</evidence>
<proteinExistence type="predicted"/>
<name>A0A1F6CNR2_HANXR</name>
<evidence type="ECO:0000256" key="2">
    <source>
        <dbReference type="ARBA" id="ARBA00022679"/>
    </source>
</evidence>
<dbReference type="SUPFAM" id="SSF53335">
    <property type="entry name" value="S-adenosyl-L-methionine-dependent methyltransferases"/>
    <property type="match status" value="1"/>
</dbReference>
<evidence type="ECO:0000256" key="1">
    <source>
        <dbReference type="ARBA" id="ARBA00022603"/>
    </source>
</evidence>
<sequence length="402" mass="44332">MCTKDLIIQLCDLLRAEAQRQRERYSVEVPGLGRACIPYEFWPLIPTSAEVLVTDAITPPSAVLGRIRAGAVVVLKGDFVRATGILKYLDRLGRGIIHRDAFQGIPNRFERGRQEQAAIRSALHRLTVVVQNGRMQGVTGGPFAGRRDLTPWLEGGADYPCGTPLLTPLRKILRIASDIKRLEEGVFITALDASLVVFPTVFAPVDQKVVDLFAGYAEIGPGERVLDVGAGTGVLALIAARRGARVTATDRNREAARNARLNARRLGLEDLVEVRDPCDMFDGVEGRRFDHVLFNAPWLRGAPRTAYEAALYDDGRVIARFFEGVPDHLKAGGTVWLLYADVFERTGDGALAHVGDLLDRNGLTVRRRWRTARAGRVSGRMETVVLYEIRRRVPCLTESASS</sequence>
<dbReference type="InterPro" id="IPR046977">
    <property type="entry name" value="RsmC/RlmG"/>
</dbReference>
<evidence type="ECO:0000313" key="4">
    <source>
        <dbReference type="EMBL" id="OGG50700.1"/>
    </source>
</evidence>
<feature type="domain" description="Methyltransferase small" evidence="3">
    <location>
        <begin position="223"/>
        <end position="338"/>
    </location>
</feature>
<dbReference type="InterPro" id="IPR007848">
    <property type="entry name" value="Small_mtfrase_dom"/>
</dbReference>
<dbReference type="GO" id="GO:0008757">
    <property type="term" value="F:S-adenosylmethionine-dependent methyltransferase activity"/>
    <property type="evidence" value="ECO:0007669"/>
    <property type="project" value="InterPro"/>
</dbReference>
<keyword evidence="2" id="KW-0808">Transferase</keyword>
<evidence type="ECO:0000313" key="5">
    <source>
        <dbReference type="Proteomes" id="UP000178606"/>
    </source>
</evidence>
<dbReference type="PANTHER" id="PTHR47816:SF4">
    <property type="entry name" value="RIBOSOMAL RNA SMALL SUBUNIT METHYLTRANSFERASE C"/>
    <property type="match status" value="1"/>
</dbReference>
<dbReference type="Proteomes" id="UP000178606">
    <property type="component" value="Unassembled WGS sequence"/>
</dbReference>
<dbReference type="Gene3D" id="3.40.50.150">
    <property type="entry name" value="Vaccinia Virus protein VP39"/>
    <property type="match status" value="1"/>
</dbReference>